<dbReference type="SUPFAM" id="SSF51182">
    <property type="entry name" value="RmlC-like cupins"/>
    <property type="match status" value="1"/>
</dbReference>
<reference evidence="3" key="1">
    <citation type="journal article" date="2018" name="Genome Announc.">
        <title>Draft Genome Sequence of "Candidatus Phycosocius bacilliformis," an Alphaproteobacterial Ectosymbiont of the Hydrocarbon-Producing Green Alga Botryococcus braunii.</title>
        <authorList>
            <person name="Tanabe Y."/>
            <person name="Yamaguchi H."/>
            <person name="Watanabe M.M."/>
        </authorList>
    </citation>
    <scope>NUCLEOTIDE SEQUENCE [LARGE SCALE GENOMIC DNA]</scope>
    <source>
        <strain evidence="3">BOTRYCO-2</strain>
    </source>
</reference>
<evidence type="ECO:0000313" key="3">
    <source>
        <dbReference type="EMBL" id="GBF57791.1"/>
    </source>
</evidence>
<dbReference type="Pfam" id="PF07883">
    <property type="entry name" value="Cupin_2"/>
    <property type="match status" value="1"/>
</dbReference>
<dbReference type="Proteomes" id="UP000245086">
    <property type="component" value="Unassembled WGS sequence"/>
</dbReference>
<gene>
    <name evidence="3" type="ORF">PbB2_01461</name>
</gene>
<feature type="domain" description="Cupin type-2" evidence="2">
    <location>
        <begin position="71"/>
        <end position="137"/>
    </location>
</feature>
<keyword evidence="4" id="KW-1185">Reference proteome</keyword>
<evidence type="ECO:0000313" key="4">
    <source>
        <dbReference type="Proteomes" id="UP000245086"/>
    </source>
</evidence>
<keyword evidence="1" id="KW-0732">Signal</keyword>
<name>A0A2P2E9P6_9PROT</name>
<dbReference type="Gene3D" id="2.60.120.10">
    <property type="entry name" value="Jelly Rolls"/>
    <property type="match status" value="1"/>
</dbReference>
<feature type="chain" id="PRO_5015179142" description="Cupin type-2 domain-containing protein" evidence="1">
    <location>
        <begin position="23"/>
        <end position="147"/>
    </location>
</feature>
<protein>
    <recommendedName>
        <fullName evidence="2">Cupin type-2 domain-containing protein</fullName>
    </recommendedName>
</protein>
<dbReference type="InterPro" id="IPR011051">
    <property type="entry name" value="RmlC_Cupin_sf"/>
</dbReference>
<dbReference type="EMBL" id="BFBR01000004">
    <property type="protein sequence ID" value="GBF57791.1"/>
    <property type="molecule type" value="Genomic_DNA"/>
</dbReference>
<organism evidence="3 4">
    <name type="scientific">Candidatus Phycosocius bacilliformis</name>
    <dbReference type="NCBI Taxonomy" id="1445552"/>
    <lineage>
        <taxon>Bacteria</taxon>
        <taxon>Pseudomonadati</taxon>
        <taxon>Pseudomonadota</taxon>
        <taxon>Alphaproteobacteria</taxon>
        <taxon>Caulobacterales</taxon>
        <taxon>Caulobacterales incertae sedis</taxon>
        <taxon>Candidatus Phycosocius</taxon>
    </lineage>
</organism>
<accession>A0A2P2E9P6</accession>
<evidence type="ECO:0000259" key="2">
    <source>
        <dbReference type="Pfam" id="PF07883"/>
    </source>
</evidence>
<dbReference type="RefSeq" id="WP_238164907.1">
    <property type="nucleotide sequence ID" value="NZ_BFBR01000004.1"/>
</dbReference>
<proteinExistence type="predicted"/>
<dbReference type="InterPro" id="IPR013096">
    <property type="entry name" value="Cupin_2"/>
</dbReference>
<dbReference type="InterPro" id="IPR014710">
    <property type="entry name" value="RmlC-like_jellyroll"/>
</dbReference>
<dbReference type="AlphaFoldDB" id="A0A2P2E9P6"/>
<comment type="caution">
    <text evidence="3">The sequence shown here is derived from an EMBL/GenBank/DDBJ whole genome shotgun (WGS) entry which is preliminary data.</text>
</comment>
<sequence>MTKTIIAMAAIACVAAGAPAFAGTCPAGKAGENPLANAATMPSAVTDTVIGAVDLGPYINVPNRSLRLRRLVIQPGGVVPLHSHADRPAVIMVASGEVTEYSSTCTVPIVHRAGETIPEEKTVSHWWKNTGRTVAILYSSDVHNDAK</sequence>
<feature type="signal peptide" evidence="1">
    <location>
        <begin position="1"/>
        <end position="22"/>
    </location>
</feature>
<evidence type="ECO:0000256" key="1">
    <source>
        <dbReference type="SAM" id="SignalP"/>
    </source>
</evidence>